<name>A0ACC2PG24_9HYME</name>
<gene>
    <name evidence="1" type="ORF">QAD02_016502</name>
</gene>
<dbReference type="Proteomes" id="UP001239111">
    <property type="component" value="Chromosome 2"/>
</dbReference>
<proteinExistence type="predicted"/>
<reference evidence="1" key="1">
    <citation type="submission" date="2023-04" db="EMBL/GenBank/DDBJ databases">
        <title>A chromosome-level genome assembly of the parasitoid wasp Eretmocerus hayati.</title>
        <authorList>
            <person name="Zhong Y."/>
            <person name="Liu S."/>
            <person name="Liu Y."/>
        </authorList>
    </citation>
    <scope>NUCLEOTIDE SEQUENCE</scope>
    <source>
        <strain evidence="1">ZJU_SS_LIU_2023</strain>
    </source>
</reference>
<protein>
    <submittedName>
        <fullName evidence="1">Uncharacterized protein</fullName>
    </submittedName>
</protein>
<evidence type="ECO:0000313" key="1">
    <source>
        <dbReference type="EMBL" id="KAJ8680715.1"/>
    </source>
</evidence>
<sequence length="227" mass="25434">MQSCITLRYNALRPRKNFVPIVVARSNNSVTGHEKYNVKSWDSYNKWIARQPEFDKGRDLVDPYEDIAIIKLVNALGEHIKQAFLPYMAQTDLTGLKVNLLGVTMSKVMNQGVKIDSYGVLLSEKSLVIMDEVKCLEHLSNDYLGGTTIRNEVKKGSILCTRGPPTLDEEDTGGVAIAGSDVVVGVNRFSDSSNRKESLINYHVNIPMYIKFIKSKVGCGKLHWKKI</sequence>
<keyword evidence="2" id="KW-1185">Reference proteome</keyword>
<evidence type="ECO:0000313" key="2">
    <source>
        <dbReference type="Proteomes" id="UP001239111"/>
    </source>
</evidence>
<dbReference type="EMBL" id="CM056742">
    <property type="protein sequence ID" value="KAJ8680715.1"/>
    <property type="molecule type" value="Genomic_DNA"/>
</dbReference>
<organism evidence="1 2">
    <name type="scientific">Eretmocerus hayati</name>
    <dbReference type="NCBI Taxonomy" id="131215"/>
    <lineage>
        <taxon>Eukaryota</taxon>
        <taxon>Metazoa</taxon>
        <taxon>Ecdysozoa</taxon>
        <taxon>Arthropoda</taxon>
        <taxon>Hexapoda</taxon>
        <taxon>Insecta</taxon>
        <taxon>Pterygota</taxon>
        <taxon>Neoptera</taxon>
        <taxon>Endopterygota</taxon>
        <taxon>Hymenoptera</taxon>
        <taxon>Apocrita</taxon>
        <taxon>Proctotrupomorpha</taxon>
        <taxon>Chalcidoidea</taxon>
        <taxon>Aphelinidae</taxon>
        <taxon>Aphelininae</taxon>
        <taxon>Eretmocerus</taxon>
    </lineage>
</organism>
<comment type="caution">
    <text evidence="1">The sequence shown here is derived from an EMBL/GenBank/DDBJ whole genome shotgun (WGS) entry which is preliminary data.</text>
</comment>
<accession>A0ACC2PG24</accession>